<protein>
    <submittedName>
        <fullName evidence="10">Phospholipid-translocating ATPase</fullName>
    </submittedName>
</protein>
<feature type="non-terminal residue" evidence="10">
    <location>
        <position position="1"/>
    </location>
</feature>
<gene>
    <name evidence="10" type="ORF">DC041_0000397</name>
</gene>
<feature type="compositionally biased region" description="Basic residues" evidence="7">
    <location>
        <begin position="35"/>
        <end position="64"/>
    </location>
</feature>
<proteinExistence type="predicted"/>
<dbReference type="Gene3D" id="3.40.50.1000">
    <property type="entry name" value="HAD superfamily/HAD-like"/>
    <property type="match status" value="1"/>
</dbReference>
<dbReference type="PANTHER" id="PTHR24092:SF218">
    <property type="entry name" value="PHOSPHOLIPID-TRANSPORTING ATPASE"/>
    <property type="match status" value="1"/>
</dbReference>
<dbReference type="Pfam" id="PF16212">
    <property type="entry name" value="PhoLip_ATPase_C"/>
    <property type="match status" value="1"/>
</dbReference>
<evidence type="ECO:0000256" key="2">
    <source>
        <dbReference type="ARBA" id="ARBA00022692"/>
    </source>
</evidence>
<dbReference type="InterPro" id="IPR023298">
    <property type="entry name" value="ATPase_P-typ_TM_dom_sf"/>
</dbReference>
<evidence type="ECO:0000256" key="8">
    <source>
        <dbReference type="SAM" id="Phobius"/>
    </source>
</evidence>
<feature type="domain" description="P-type ATPase C-terminal" evidence="9">
    <location>
        <begin position="198"/>
        <end position="305"/>
    </location>
</feature>
<reference evidence="10 11" key="1">
    <citation type="journal article" date="2019" name="PLoS Pathog.">
        <title>Genome sequence of the bovine parasite Schistosoma bovis Tanzania.</title>
        <authorList>
            <person name="Oey H."/>
            <person name="Zakrzewski M."/>
            <person name="Gobert G."/>
            <person name="Gravermann K."/>
            <person name="Stoye J."/>
            <person name="Jones M."/>
            <person name="Mcmanus D."/>
            <person name="Krause L."/>
        </authorList>
    </citation>
    <scope>NUCLEOTIDE SEQUENCE [LARGE SCALE GENOMIC DNA]</scope>
    <source>
        <strain evidence="10 11">TAN1997</strain>
    </source>
</reference>
<keyword evidence="11" id="KW-1185">Reference proteome</keyword>
<dbReference type="EMBL" id="QMKO01002870">
    <property type="protein sequence ID" value="RTG82356.1"/>
    <property type="molecule type" value="Genomic_DNA"/>
</dbReference>
<dbReference type="GO" id="GO:0016887">
    <property type="term" value="F:ATP hydrolysis activity"/>
    <property type="evidence" value="ECO:0007669"/>
    <property type="project" value="InterPro"/>
</dbReference>
<dbReference type="AlphaFoldDB" id="A0A430Q3W3"/>
<dbReference type="SUPFAM" id="SSF81665">
    <property type="entry name" value="Calcium ATPase, transmembrane domain M"/>
    <property type="match status" value="1"/>
</dbReference>
<evidence type="ECO:0000256" key="1">
    <source>
        <dbReference type="ARBA" id="ARBA00004141"/>
    </source>
</evidence>
<comment type="caution">
    <text evidence="10">The sequence shown here is derived from an EMBL/GenBank/DDBJ whole genome shotgun (WGS) entry which is preliminary data.</text>
</comment>
<evidence type="ECO:0000259" key="9">
    <source>
        <dbReference type="Pfam" id="PF16212"/>
    </source>
</evidence>
<comment type="subcellular location">
    <subcellularLocation>
        <location evidence="1">Membrane</location>
        <topology evidence="1">Multi-pass membrane protein</topology>
    </subcellularLocation>
</comment>
<evidence type="ECO:0000256" key="6">
    <source>
        <dbReference type="ARBA" id="ARBA00023136"/>
    </source>
</evidence>
<dbReference type="STRING" id="6184.A0A430Q3W3"/>
<keyword evidence="2 8" id="KW-0812">Transmembrane</keyword>
<feature type="transmembrane region" description="Helical" evidence="8">
    <location>
        <begin position="354"/>
        <end position="378"/>
    </location>
</feature>
<dbReference type="NCBIfam" id="TIGR01494">
    <property type="entry name" value="ATPase_P-type"/>
    <property type="match status" value="1"/>
</dbReference>
<organism evidence="10 11">
    <name type="scientific">Schistosoma bovis</name>
    <name type="common">Blood fluke</name>
    <dbReference type="NCBI Taxonomy" id="6184"/>
    <lineage>
        <taxon>Eukaryota</taxon>
        <taxon>Metazoa</taxon>
        <taxon>Spiralia</taxon>
        <taxon>Lophotrochozoa</taxon>
        <taxon>Platyhelminthes</taxon>
        <taxon>Trematoda</taxon>
        <taxon>Digenea</taxon>
        <taxon>Strigeidida</taxon>
        <taxon>Schistosomatoidea</taxon>
        <taxon>Schistosomatidae</taxon>
        <taxon>Schistosoma</taxon>
    </lineage>
</organism>
<feature type="transmembrane region" description="Helical" evidence="8">
    <location>
        <begin position="265"/>
        <end position="282"/>
    </location>
</feature>
<evidence type="ECO:0000256" key="3">
    <source>
        <dbReference type="ARBA" id="ARBA00022723"/>
    </source>
</evidence>
<sequence>GHIWDCSNELDDKLEKFTNPRYSNAEHHQQQQHNNKNHQTNHKSKRKSNLHRSFSHSPHRSRTIHRVRIIPTQKPSSLPRDITYFHEYNNNTTTNNNNNKTKQKNFFNFSKFLKYYRLLTRQQHHSKRKVTNYKRHSNNNHNIDNYIPLALAAVVSLVKDQLNAQTLAIGDGANDVNMIQVANVGIGINSGEEGMQAVMASDFAISRFYLLKQLLLVHGHWCYDKLAHASLYLFYKDAIYIFLLFWFQMFNGFSGSNAIDQLSQILFSVTMTSLPPFIMGIWDNPLDDKTLLANPILYRSGINGNVILHAVSFFVSYILSYLIFTMIYHTFAVTVVPPECPYRIIFRVMNDIKFWLLTLVILHAVSFFVSYILSYLIFTMIYHTFAVTVVPPECPYRIIFRVMNDIKF</sequence>
<dbReference type="GO" id="GO:0045332">
    <property type="term" value="P:phospholipid translocation"/>
    <property type="evidence" value="ECO:0007669"/>
    <property type="project" value="TreeGrafter"/>
</dbReference>
<evidence type="ECO:0000313" key="10">
    <source>
        <dbReference type="EMBL" id="RTG82356.1"/>
    </source>
</evidence>
<name>A0A430Q3W3_SCHBO</name>
<keyword evidence="6 8" id="KW-0472">Membrane</keyword>
<dbReference type="InterPro" id="IPR023214">
    <property type="entry name" value="HAD_sf"/>
</dbReference>
<dbReference type="GO" id="GO:0005524">
    <property type="term" value="F:ATP binding"/>
    <property type="evidence" value="ECO:0007669"/>
    <property type="project" value="InterPro"/>
</dbReference>
<dbReference type="InterPro" id="IPR001757">
    <property type="entry name" value="P_typ_ATPase"/>
</dbReference>
<dbReference type="SUPFAM" id="SSF56784">
    <property type="entry name" value="HAD-like"/>
    <property type="match status" value="1"/>
</dbReference>
<dbReference type="Proteomes" id="UP000290809">
    <property type="component" value="Unassembled WGS sequence"/>
</dbReference>
<feature type="region of interest" description="Disordered" evidence="7">
    <location>
        <begin position="24"/>
        <end position="64"/>
    </location>
</feature>
<keyword evidence="5 8" id="KW-1133">Transmembrane helix</keyword>
<dbReference type="GO" id="GO:0005886">
    <property type="term" value="C:plasma membrane"/>
    <property type="evidence" value="ECO:0007669"/>
    <property type="project" value="TreeGrafter"/>
</dbReference>
<keyword evidence="4" id="KW-0460">Magnesium</keyword>
<accession>A0A430Q3W3</accession>
<evidence type="ECO:0000256" key="5">
    <source>
        <dbReference type="ARBA" id="ARBA00022989"/>
    </source>
</evidence>
<keyword evidence="3" id="KW-0479">Metal-binding</keyword>
<evidence type="ECO:0000256" key="4">
    <source>
        <dbReference type="ARBA" id="ARBA00022842"/>
    </source>
</evidence>
<dbReference type="GO" id="GO:0140326">
    <property type="term" value="F:ATPase-coupled intramembrane lipid transporter activity"/>
    <property type="evidence" value="ECO:0007669"/>
    <property type="project" value="TreeGrafter"/>
</dbReference>
<dbReference type="PANTHER" id="PTHR24092">
    <property type="entry name" value="PROBABLE PHOSPHOLIPID-TRANSPORTING ATPASE"/>
    <property type="match status" value="1"/>
</dbReference>
<evidence type="ECO:0000256" key="7">
    <source>
        <dbReference type="SAM" id="MobiDB-lite"/>
    </source>
</evidence>
<dbReference type="GO" id="GO:0046872">
    <property type="term" value="F:metal ion binding"/>
    <property type="evidence" value="ECO:0007669"/>
    <property type="project" value="UniProtKB-KW"/>
</dbReference>
<dbReference type="InterPro" id="IPR036412">
    <property type="entry name" value="HAD-like_sf"/>
</dbReference>
<feature type="transmembrane region" description="Helical" evidence="8">
    <location>
        <begin position="232"/>
        <end position="253"/>
    </location>
</feature>
<evidence type="ECO:0000313" key="11">
    <source>
        <dbReference type="Proteomes" id="UP000290809"/>
    </source>
</evidence>
<dbReference type="InterPro" id="IPR032630">
    <property type="entry name" value="P_typ_ATPase_c"/>
</dbReference>
<feature type="transmembrane region" description="Helical" evidence="8">
    <location>
        <begin position="302"/>
        <end position="324"/>
    </location>
</feature>